<evidence type="ECO:0000256" key="2">
    <source>
        <dbReference type="ARBA" id="ARBA00022448"/>
    </source>
</evidence>
<dbReference type="EMBL" id="CP158568">
    <property type="protein sequence ID" value="XBY44670.1"/>
    <property type="molecule type" value="Genomic_DNA"/>
</dbReference>
<feature type="chain" id="PRO_5043772968" evidence="4">
    <location>
        <begin position="28"/>
        <end position="305"/>
    </location>
</feature>
<dbReference type="PANTHER" id="PTHR30085">
    <property type="entry name" value="AMINO ACID ABC TRANSPORTER PERMEASE"/>
    <property type="match status" value="1"/>
</dbReference>
<dbReference type="AlphaFoldDB" id="A0AAU7XD92"/>
<feature type="domain" description="Solute-binding protein family 3/N-terminal" evidence="5">
    <location>
        <begin position="53"/>
        <end position="286"/>
    </location>
</feature>
<dbReference type="PANTHER" id="PTHR30085:SF2">
    <property type="entry name" value="GLUTAMATE_ASPARTATE IMPORT SOLUTE-BINDING PROTEIN"/>
    <property type="match status" value="1"/>
</dbReference>
<dbReference type="GO" id="GO:0006865">
    <property type="term" value="P:amino acid transport"/>
    <property type="evidence" value="ECO:0007669"/>
    <property type="project" value="TreeGrafter"/>
</dbReference>
<reference evidence="6" key="1">
    <citation type="submission" date="2024-06" db="EMBL/GenBank/DDBJ databases">
        <title>Methylostella associata gen. nov., sp. nov., a novel Ancalomicrobiaceae-affiliated facultatively methylotrophic bacteria that feed on methanotrophs of the genus Methylococcus.</title>
        <authorList>
            <person name="Saltykova V."/>
            <person name="Danilova O.V."/>
            <person name="Oshkin I.Y."/>
            <person name="Belova S.E."/>
            <person name="Pimenov N.V."/>
            <person name="Dedysh S.N."/>
        </authorList>
    </citation>
    <scope>NUCLEOTIDE SEQUENCE</scope>
    <source>
        <strain evidence="6">S20</strain>
    </source>
</reference>
<dbReference type="CDD" id="cd13688">
    <property type="entry name" value="PBP2_GltI_DEBP"/>
    <property type="match status" value="1"/>
</dbReference>
<keyword evidence="2" id="KW-0813">Transport</keyword>
<dbReference type="InterPro" id="IPR051455">
    <property type="entry name" value="Bact_solute-bind_prot3"/>
</dbReference>
<dbReference type="Pfam" id="PF00497">
    <property type="entry name" value="SBP_bac_3"/>
    <property type="match status" value="1"/>
</dbReference>
<evidence type="ECO:0000313" key="6">
    <source>
        <dbReference type="EMBL" id="XBY44670.1"/>
    </source>
</evidence>
<name>A0AAU7XD92_9HYPH</name>
<proteinExistence type="inferred from homology"/>
<accession>A0AAU7XD92</accession>
<feature type="signal peptide" evidence="4">
    <location>
        <begin position="1"/>
        <end position="27"/>
    </location>
</feature>
<keyword evidence="3 4" id="KW-0732">Signal</keyword>
<dbReference type="SMART" id="SM00062">
    <property type="entry name" value="PBPb"/>
    <property type="match status" value="1"/>
</dbReference>
<dbReference type="GO" id="GO:0030288">
    <property type="term" value="C:outer membrane-bounded periplasmic space"/>
    <property type="evidence" value="ECO:0007669"/>
    <property type="project" value="TreeGrafter"/>
</dbReference>
<dbReference type="InterPro" id="IPR001638">
    <property type="entry name" value="Solute-binding_3/MltF_N"/>
</dbReference>
<dbReference type="SUPFAM" id="SSF53850">
    <property type="entry name" value="Periplasmic binding protein-like II"/>
    <property type="match status" value="1"/>
</dbReference>
<dbReference type="Gene3D" id="3.40.190.10">
    <property type="entry name" value="Periplasmic binding protein-like II"/>
    <property type="match status" value="2"/>
</dbReference>
<dbReference type="GO" id="GO:0005576">
    <property type="term" value="C:extracellular region"/>
    <property type="evidence" value="ECO:0007669"/>
    <property type="project" value="TreeGrafter"/>
</dbReference>
<evidence type="ECO:0000256" key="3">
    <source>
        <dbReference type="ARBA" id="ARBA00022729"/>
    </source>
</evidence>
<organism evidence="6">
    <name type="scientific">Methyloraptor flagellatus</name>
    <dbReference type="NCBI Taxonomy" id="3162530"/>
    <lineage>
        <taxon>Bacteria</taxon>
        <taxon>Pseudomonadati</taxon>
        <taxon>Pseudomonadota</taxon>
        <taxon>Alphaproteobacteria</taxon>
        <taxon>Hyphomicrobiales</taxon>
        <taxon>Ancalomicrobiaceae</taxon>
        <taxon>Methyloraptor</taxon>
    </lineage>
</organism>
<comment type="similarity">
    <text evidence="1">Belongs to the bacterial solute-binding protein 3 family.</text>
</comment>
<evidence type="ECO:0000256" key="4">
    <source>
        <dbReference type="SAM" id="SignalP"/>
    </source>
</evidence>
<dbReference type="RefSeq" id="WP_407049760.1">
    <property type="nucleotide sequence ID" value="NZ_CP158568.1"/>
</dbReference>
<dbReference type="KEGG" id="mflg:ABS361_22190"/>
<sequence length="305" mass="32655">MSQPFACSRVFAAAAVFATLVTGTLVAGAVPSGAVESGPGNSPVLKRIAERNTITIGHREASVPYSYLSRDQKVEGYVIDLCTKVVDAVKERLGKPDLQVRYVPINTTNRIPLVANGTIDLECGTTTNTLARQEQVAFSPVFYITGTQVLVKTASGVKEVEDLAGKRVAVLQGSSNEQSLRALNDAKKLGIELVYAKDLAEGALLVETDRVDGFAADGGQIKVYAATKARQPGSLAVIGRLLTYDPYSAMMQKGDPDFTLLVGRVFADAFRSGEAEKLYDKWFGPLGIGLDPILKTAFEIQALPR</sequence>
<evidence type="ECO:0000259" key="5">
    <source>
        <dbReference type="SMART" id="SM00062"/>
    </source>
</evidence>
<gene>
    <name evidence="6" type="ORF">ABS361_22190</name>
</gene>
<protein>
    <submittedName>
        <fullName evidence="6">Amino acid ABC transporter substrate-binding protein</fullName>
    </submittedName>
</protein>
<evidence type="ECO:0000256" key="1">
    <source>
        <dbReference type="ARBA" id="ARBA00010333"/>
    </source>
</evidence>